<dbReference type="GO" id="GO:0005829">
    <property type="term" value="C:cytosol"/>
    <property type="evidence" value="ECO:0007669"/>
    <property type="project" value="TreeGrafter"/>
</dbReference>
<feature type="domain" description="Amidohydrolase-related" evidence="9">
    <location>
        <begin position="73"/>
        <end position="433"/>
    </location>
</feature>
<dbReference type="CDD" id="cd01303">
    <property type="entry name" value="GDEase"/>
    <property type="match status" value="1"/>
</dbReference>
<proteinExistence type="inferred from homology"/>
<dbReference type="Pfam" id="PF01979">
    <property type="entry name" value="Amidohydro_1"/>
    <property type="match status" value="1"/>
</dbReference>
<dbReference type="SUPFAM" id="SSF51556">
    <property type="entry name" value="Metallo-dependent hydrolases"/>
    <property type="match status" value="1"/>
</dbReference>
<dbReference type="NCBIfam" id="NF006679">
    <property type="entry name" value="PRK09228.1"/>
    <property type="match status" value="1"/>
</dbReference>
<dbReference type="PANTHER" id="PTHR11271">
    <property type="entry name" value="GUANINE DEAMINASE"/>
    <property type="match status" value="1"/>
</dbReference>
<evidence type="ECO:0000256" key="6">
    <source>
        <dbReference type="ARBA" id="ARBA00022833"/>
    </source>
</evidence>
<comment type="pathway">
    <text evidence="1 8">Purine metabolism; guanine degradation; xanthine from guanine: step 1/1.</text>
</comment>
<dbReference type="InterPro" id="IPR006680">
    <property type="entry name" value="Amidohydro-rel"/>
</dbReference>
<dbReference type="Gene3D" id="2.30.40.10">
    <property type="entry name" value="Urease, subunit C, domain 1"/>
    <property type="match status" value="1"/>
</dbReference>
<dbReference type="GO" id="GO:0006147">
    <property type="term" value="P:guanine catabolic process"/>
    <property type="evidence" value="ECO:0007669"/>
    <property type="project" value="UniProtKB-UniRule"/>
</dbReference>
<evidence type="ECO:0000313" key="10">
    <source>
        <dbReference type="EMBL" id="QXR07475.1"/>
    </source>
</evidence>
<dbReference type="Gene3D" id="3.20.20.140">
    <property type="entry name" value="Metal-dependent hydrolases"/>
    <property type="match status" value="1"/>
</dbReference>
<protein>
    <recommendedName>
        <fullName evidence="3 7">Guanine deaminase</fullName>
        <shortName evidence="8">Guanase</shortName>
        <ecNumber evidence="3 7">3.5.4.3</ecNumber>
    </recommendedName>
    <alternativeName>
        <fullName evidence="8">Guanine aminohydrolase</fullName>
    </alternativeName>
</protein>
<keyword evidence="4 8" id="KW-0479">Metal-binding</keyword>
<dbReference type="GO" id="GO:0008892">
    <property type="term" value="F:guanine deaminase activity"/>
    <property type="evidence" value="ECO:0007669"/>
    <property type="project" value="UniProtKB-UniRule"/>
</dbReference>
<reference evidence="10" key="3">
    <citation type="submission" date="2021-06" db="EMBL/GenBank/DDBJ databases">
        <authorList>
            <person name="Diorio-Toth L."/>
        </authorList>
    </citation>
    <scope>NUCLEOTIDE SEQUENCE</scope>
    <source>
        <strain evidence="10">AL_065</strain>
    </source>
</reference>
<dbReference type="NCBIfam" id="TIGR02967">
    <property type="entry name" value="guan_deamin"/>
    <property type="match status" value="1"/>
</dbReference>
<evidence type="ECO:0000256" key="2">
    <source>
        <dbReference type="ARBA" id="ARBA00006745"/>
    </source>
</evidence>
<dbReference type="InterPro" id="IPR032466">
    <property type="entry name" value="Metal_Hydrolase"/>
</dbReference>
<keyword evidence="6 8" id="KW-0862">Zinc</keyword>
<evidence type="ECO:0000313" key="11">
    <source>
        <dbReference type="Proteomes" id="UP000293391"/>
    </source>
</evidence>
<dbReference type="RefSeq" id="WP_005094862.1">
    <property type="nucleotide sequence ID" value="NZ_CP046296.1"/>
</dbReference>
<organism evidence="10 11">
    <name type="scientific">Acinetobacter lwoffii</name>
    <dbReference type="NCBI Taxonomy" id="28090"/>
    <lineage>
        <taxon>Bacteria</taxon>
        <taxon>Pseudomonadati</taxon>
        <taxon>Pseudomonadota</taxon>
        <taxon>Gammaproteobacteria</taxon>
        <taxon>Moraxellales</taxon>
        <taxon>Moraxellaceae</taxon>
        <taxon>Acinetobacter</taxon>
    </lineage>
</organism>
<dbReference type="EC" id="3.5.4.3" evidence="3 7"/>
<comment type="catalytic activity">
    <reaction evidence="8">
        <text>guanine + H2O + H(+) = xanthine + NH4(+)</text>
        <dbReference type="Rhea" id="RHEA:14665"/>
        <dbReference type="ChEBI" id="CHEBI:15377"/>
        <dbReference type="ChEBI" id="CHEBI:15378"/>
        <dbReference type="ChEBI" id="CHEBI:16235"/>
        <dbReference type="ChEBI" id="CHEBI:17712"/>
        <dbReference type="ChEBI" id="CHEBI:28938"/>
        <dbReference type="EC" id="3.5.4.3"/>
    </reaction>
</comment>
<gene>
    <name evidence="10" type="primary">guaD</name>
    <name evidence="10" type="ORF">EVX74_015800</name>
</gene>
<reference evidence="10" key="2">
    <citation type="journal article" date="2019" name="Nat. Commun.">
        <title>Spatiotemporal dynamics of multidrug resistant bacteria on intensive care unit surfaces.</title>
        <authorList>
            <person name="D'Souza A.W."/>
            <person name="Potter R.F."/>
            <person name="Wallace M."/>
            <person name="Shupe A."/>
            <person name="Patel S."/>
            <person name="Sun X."/>
            <person name="Gul D."/>
            <person name="Kwon J.H."/>
            <person name="Andleeb S."/>
            <person name="Burnham C.D."/>
            <person name="Dantas G."/>
        </authorList>
    </citation>
    <scope>NUCLEOTIDE SEQUENCE</scope>
    <source>
        <strain evidence="10">AL_065</strain>
    </source>
</reference>
<dbReference type="Proteomes" id="UP000293391">
    <property type="component" value="Chromosome"/>
</dbReference>
<comment type="cofactor">
    <cofactor evidence="8">
        <name>Zn(2+)</name>
        <dbReference type="ChEBI" id="CHEBI:29105"/>
    </cofactor>
    <text evidence="8">Binds 1 zinc ion per subunit.</text>
</comment>
<dbReference type="InterPro" id="IPR011059">
    <property type="entry name" value="Metal-dep_hydrolase_composite"/>
</dbReference>
<evidence type="ECO:0000256" key="4">
    <source>
        <dbReference type="ARBA" id="ARBA00022723"/>
    </source>
</evidence>
<evidence type="ECO:0000259" key="9">
    <source>
        <dbReference type="Pfam" id="PF01979"/>
    </source>
</evidence>
<dbReference type="GO" id="GO:0008270">
    <property type="term" value="F:zinc ion binding"/>
    <property type="evidence" value="ECO:0007669"/>
    <property type="project" value="UniProtKB-UniRule"/>
</dbReference>
<reference evidence="10" key="1">
    <citation type="submission" date="2018-10" db="EMBL/GenBank/DDBJ databases">
        <authorList>
            <person name="D'Souza A.W."/>
            <person name="Potter R.F."/>
            <person name="Wallace M."/>
            <person name="Shupe A."/>
            <person name="Patel S."/>
            <person name="Sun S."/>
            <person name="Gul D."/>
            <person name="Kwon J.H."/>
            <person name="Andleeb S."/>
            <person name="Burnham C.-A.D."/>
            <person name="Dantas G."/>
        </authorList>
    </citation>
    <scope>NUCLEOTIDE SEQUENCE</scope>
    <source>
        <strain evidence="10">AL_065</strain>
    </source>
</reference>
<evidence type="ECO:0000256" key="3">
    <source>
        <dbReference type="ARBA" id="ARBA00012781"/>
    </source>
</evidence>
<evidence type="ECO:0000256" key="1">
    <source>
        <dbReference type="ARBA" id="ARBA00004984"/>
    </source>
</evidence>
<evidence type="ECO:0000256" key="8">
    <source>
        <dbReference type="RuleBase" id="RU366009"/>
    </source>
</evidence>
<dbReference type="PANTHER" id="PTHR11271:SF6">
    <property type="entry name" value="GUANINE DEAMINASE"/>
    <property type="match status" value="1"/>
</dbReference>
<keyword evidence="5 8" id="KW-0378">Hydrolase</keyword>
<name>A0AAJ4P522_ACILW</name>
<dbReference type="InterPro" id="IPR014311">
    <property type="entry name" value="Guanine_deaminase"/>
</dbReference>
<dbReference type="FunFam" id="3.20.20.140:FF:000022">
    <property type="entry name" value="Guanine deaminase"/>
    <property type="match status" value="1"/>
</dbReference>
<dbReference type="SUPFAM" id="SSF51338">
    <property type="entry name" value="Composite domain of metallo-dependent hydrolases"/>
    <property type="match status" value="1"/>
</dbReference>
<evidence type="ECO:0000256" key="7">
    <source>
        <dbReference type="NCBIfam" id="TIGR02967"/>
    </source>
</evidence>
<accession>A0AAJ4P522</accession>
<evidence type="ECO:0000256" key="5">
    <source>
        <dbReference type="ARBA" id="ARBA00022801"/>
    </source>
</evidence>
<comment type="similarity">
    <text evidence="2 8">Belongs to the metallo-dependent hydrolases superfamily. ATZ/TRZ family.</text>
</comment>
<dbReference type="InterPro" id="IPR051607">
    <property type="entry name" value="Metallo-dep_hydrolases"/>
</dbReference>
<sequence length="442" mass="49521">MSSVIATTAIRGRFLDIQNTVAQARDIHDQVRYVEDGIVIIHEGKIQWFGPWQEGQSRLPTNAELQHYPDQLIVPGFIDTHIHFPQTEMVGAYGEQLLEWLNTYTFPTEIQFQDASYSEKIAEFFVQELLKNGTTTALVFCTVHPESVDALFNAATMRNMRLIAGKVLMDRHAPEALTDTAETAYTDSKALIEKWHGQGRNLYAITPRFAPTSTPEQLQKAGQLKAEYPDVYVHTHLSENKNEIAWVKELFPERESYLDVYHHYGLTGSKSVFAHCVHLEDEEWDCMHQTDSAIAFCPTSNLFLGSGLFPLKKTWDKGVKVGLGTDIGAGTSFNQLQTLNEAYKVQQLQDEKLSAFEALYHATLGGAKALSLDDRLGNFNIGKEADFVVLNLNATALQQLRQSRAKNIEDAFFALTMLGDDRNIAATYVYGVAVYVKAAASE</sequence>
<dbReference type="EMBL" id="CP078045">
    <property type="protein sequence ID" value="QXR07475.1"/>
    <property type="molecule type" value="Genomic_DNA"/>
</dbReference>
<comment type="function">
    <text evidence="8">Catalyzes the hydrolytic deamination of guanine, producing xanthine and ammonia.</text>
</comment>
<dbReference type="AlphaFoldDB" id="A0AAJ4P522"/>